<dbReference type="Proteomes" id="UP000295252">
    <property type="component" value="Chromosome II"/>
</dbReference>
<feature type="compositionally biased region" description="Low complexity" evidence="2">
    <location>
        <begin position="816"/>
        <end position="825"/>
    </location>
</feature>
<dbReference type="InterPro" id="IPR011993">
    <property type="entry name" value="PH-like_dom_sf"/>
</dbReference>
<feature type="compositionally biased region" description="Polar residues" evidence="2">
    <location>
        <begin position="898"/>
        <end position="911"/>
    </location>
</feature>
<dbReference type="SMART" id="SM00233">
    <property type="entry name" value="PH"/>
    <property type="match status" value="1"/>
</dbReference>
<keyword evidence="1" id="KW-0343">GTPase activation</keyword>
<dbReference type="GO" id="GO:0009865">
    <property type="term" value="P:pollen tube adhesion"/>
    <property type="evidence" value="ECO:0007669"/>
    <property type="project" value="EnsemblPlants"/>
</dbReference>
<name>A0A068UV26_COFCA</name>
<dbReference type="PROSITE" id="PS50238">
    <property type="entry name" value="RHOGAP"/>
    <property type="match status" value="1"/>
</dbReference>
<dbReference type="SMART" id="SM00324">
    <property type="entry name" value="RhoGAP"/>
    <property type="match status" value="1"/>
</dbReference>
<dbReference type="GO" id="GO:0031267">
    <property type="term" value="F:small GTPase binding"/>
    <property type="evidence" value="ECO:0007669"/>
    <property type="project" value="EnsemblPlants"/>
</dbReference>
<feature type="region of interest" description="Disordered" evidence="2">
    <location>
        <begin position="707"/>
        <end position="828"/>
    </location>
</feature>
<proteinExistence type="predicted"/>
<dbReference type="CDD" id="cd00159">
    <property type="entry name" value="RhoGAP"/>
    <property type="match status" value="1"/>
</dbReference>
<dbReference type="SUPFAM" id="SSF50729">
    <property type="entry name" value="PH domain-like"/>
    <property type="match status" value="1"/>
</dbReference>
<dbReference type="OMA" id="QCSHVEE"/>
<evidence type="ECO:0000259" key="3">
    <source>
        <dbReference type="PROSITE" id="PS50003"/>
    </source>
</evidence>
<dbReference type="FunCoup" id="A0A068UV26">
    <property type="interactions" value="55"/>
</dbReference>
<dbReference type="GO" id="GO:0009846">
    <property type="term" value="P:pollen germination"/>
    <property type="evidence" value="ECO:0007669"/>
    <property type="project" value="EnsemblPlants"/>
</dbReference>
<reference evidence="6" key="1">
    <citation type="journal article" date="2014" name="Science">
        <title>The coffee genome provides insight into the convergent evolution of caffeine biosynthesis.</title>
        <authorList>
            <person name="Denoeud F."/>
            <person name="Carretero-Paulet L."/>
            <person name="Dereeper A."/>
            <person name="Droc G."/>
            <person name="Guyot R."/>
            <person name="Pietrella M."/>
            <person name="Zheng C."/>
            <person name="Alberti A."/>
            <person name="Anthony F."/>
            <person name="Aprea G."/>
            <person name="Aury J.M."/>
            <person name="Bento P."/>
            <person name="Bernard M."/>
            <person name="Bocs S."/>
            <person name="Campa C."/>
            <person name="Cenci A."/>
            <person name="Combes M.C."/>
            <person name="Crouzillat D."/>
            <person name="Da Silva C."/>
            <person name="Daddiego L."/>
            <person name="De Bellis F."/>
            <person name="Dussert S."/>
            <person name="Garsmeur O."/>
            <person name="Gayraud T."/>
            <person name="Guignon V."/>
            <person name="Jahn K."/>
            <person name="Jamilloux V."/>
            <person name="Joet T."/>
            <person name="Labadie K."/>
            <person name="Lan T."/>
            <person name="Leclercq J."/>
            <person name="Lepelley M."/>
            <person name="Leroy T."/>
            <person name="Li L.T."/>
            <person name="Librado P."/>
            <person name="Lopez L."/>
            <person name="Munoz A."/>
            <person name="Noel B."/>
            <person name="Pallavicini A."/>
            <person name="Perrotta G."/>
            <person name="Poncet V."/>
            <person name="Pot D."/>
            <person name="Priyono X."/>
            <person name="Rigoreau M."/>
            <person name="Rouard M."/>
            <person name="Rozas J."/>
            <person name="Tranchant-Dubreuil C."/>
            <person name="VanBuren R."/>
            <person name="Zhang Q."/>
            <person name="Andrade A.C."/>
            <person name="Argout X."/>
            <person name="Bertrand B."/>
            <person name="de Kochko A."/>
            <person name="Graziosi G."/>
            <person name="Henry R.J."/>
            <person name="Jayarama X."/>
            <person name="Ming R."/>
            <person name="Nagai C."/>
            <person name="Rounsley S."/>
            <person name="Sankoff D."/>
            <person name="Giuliano G."/>
            <person name="Albert V.A."/>
            <person name="Wincker P."/>
            <person name="Lashermes P."/>
        </authorList>
    </citation>
    <scope>NUCLEOTIDE SEQUENCE [LARGE SCALE GENOMIC DNA]</scope>
    <source>
        <strain evidence="6">cv. DH200-94</strain>
    </source>
</reference>
<feature type="domain" description="Rho-GAP" evidence="4">
    <location>
        <begin position="200"/>
        <end position="399"/>
    </location>
</feature>
<dbReference type="Gramene" id="CDP11488">
    <property type="protein sequence ID" value="CDP11488"/>
    <property type="gene ID" value="GSCOC_T00033765001"/>
</dbReference>
<dbReference type="GO" id="GO:0005096">
    <property type="term" value="F:GTPase activator activity"/>
    <property type="evidence" value="ECO:0007669"/>
    <property type="project" value="UniProtKB-KW"/>
</dbReference>
<feature type="compositionally biased region" description="Polar residues" evidence="2">
    <location>
        <begin position="872"/>
        <end position="888"/>
    </location>
</feature>
<dbReference type="InterPro" id="IPR000198">
    <property type="entry name" value="RhoGAP_dom"/>
</dbReference>
<feature type="compositionally biased region" description="Polar residues" evidence="2">
    <location>
        <begin position="768"/>
        <end position="785"/>
    </location>
</feature>
<gene>
    <name evidence="5" type="ORF">GSCOC_T00033765001</name>
</gene>
<dbReference type="InterPro" id="IPR025757">
    <property type="entry name" value="MIP1_Leuzipper"/>
</dbReference>
<dbReference type="GO" id="GO:0009860">
    <property type="term" value="P:pollen tube growth"/>
    <property type="evidence" value="ECO:0007669"/>
    <property type="project" value="EnsemblPlants"/>
</dbReference>
<dbReference type="GO" id="GO:0007165">
    <property type="term" value="P:signal transduction"/>
    <property type="evidence" value="ECO:0007669"/>
    <property type="project" value="InterPro"/>
</dbReference>
<dbReference type="Pfam" id="PF00620">
    <property type="entry name" value="RhoGAP"/>
    <property type="match status" value="1"/>
</dbReference>
<dbReference type="GO" id="GO:0035024">
    <property type="term" value="P:negative regulation of Rho protein signal transduction"/>
    <property type="evidence" value="ECO:0007669"/>
    <property type="project" value="EnsemblPlants"/>
</dbReference>
<evidence type="ECO:0000256" key="2">
    <source>
        <dbReference type="SAM" id="MobiDB-lite"/>
    </source>
</evidence>
<evidence type="ECO:0000313" key="6">
    <source>
        <dbReference type="Proteomes" id="UP000295252"/>
    </source>
</evidence>
<feature type="domain" description="PH" evidence="3">
    <location>
        <begin position="43"/>
        <end position="153"/>
    </location>
</feature>
<dbReference type="SUPFAM" id="SSF48350">
    <property type="entry name" value="GTPase activation domain, GAP"/>
    <property type="match status" value="1"/>
</dbReference>
<dbReference type="AlphaFoldDB" id="A0A068UV26"/>
<dbReference type="Pfam" id="PF00169">
    <property type="entry name" value="PH"/>
    <property type="match status" value="1"/>
</dbReference>
<dbReference type="Gene3D" id="2.30.29.30">
    <property type="entry name" value="Pleckstrin-homology domain (PH domain)/Phosphotyrosine-binding domain (PTB)"/>
    <property type="match status" value="1"/>
</dbReference>
<dbReference type="PANTHER" id="PTHR46265">
    <property type="entry name" value="RHO GTPASE-ACTIVATING PROTEIN 7"/>
    <property type="match status" value="1"/>
</dbReference>
<dbReference type="GO" id="GO:0005938">
    <property type="term" value="C:cell cortex"/>
    <property type="evidence" value="ECO:0007669"/>
    <property type="project" value="EnsemblPlants"/>
</dbReference>
<feature type="compositionally biased region" description="Polar residues" evidence="2">
    <location>
        <begin position="538"/>
        <end position="555"/>
    </location>
</feature>
<organism evidence="5 6">
    <name type="scientific">Coffea canephora</name>
    <name type="common">Robusta coffee</name>
    <dbReference type="NCBI Taxonomy" id="49390"/>
    <lineage>
        <taxon>Eukaryota</taxon>
        <taxon>Viridiplantae</taxon>
        <taxon>Streptophyta</taxon>
        <taxon>Embryophyta</taxon>
        <taxon>Tracheophyta</taxon>
        <taxon>Spermatophyta</taxon>
        <taxon>Magnoliopsida</taxon>
        <taxon>eudicotyledons</taxon>
        <taxon>Gunneridae</taxon>
        <taxon>Pentapetalae</taxon>
        <taxon>asterids</taxon>
        <taxon>lamiids</taxon>
        <taxon>Gentianales</taxon>
        <taxon>Rubiaceae</taxon>
        <taxon>Ixoroideae</taxon>
        <taxon>Gardenieae complex</taxon>
        <taxon>Bertiereae - Coffeeae clade</taxon>
        <taxon>Coffeeae</taxon>
        <taxon>Coffea</taxon>
    </lineage>
</organism>
<feature type="region of interest" description="Disordered" evidence="2">
    <location>
        <begin position="1"/>
        <end position="39"/>
    </location>
</feature>
<feature type="region of interest" description="Disordered" evidence="2">
    <location>
        <begin position="402"/>
        <end position="574"/>
    </location>
</feature>
<dbReference type="EMBL" id="HG739139">
    <property type="protein sequence ID" value="CDP11488.1"/>
    <property type="molecule type" value="Genomic_DNA"/>
</dbReference>
<dbReference type="InterPro" id="IPR052799">
    <property type="entry name" value="Rho_GAP_Regulators"/>
</dbReference>
<dbReference type="InParanoid" id="A0A068UV26"/>
<dbReference type="InterPro" id="IPR001849">
    <property type="entry name" value="PH_domain"/>
</dbReference>
<dbReference type="PhylomeDB" id="A0A068UV26"/>
<sequence length="947" mass="104263">MTNRNTEAPQGEGGNNAVAAAPPPPSPSPQGSNDSLISRGNSKVYKSGPLFLSSKGIGWTSWKKRWFILTRTSLVFYRSDPNAVPQKGAEVNLTLGGIDLNSSGSVVVKEDKKLLTVLFPDGRDGRDGRAFTLKAETLEDLFEWKAALEEALANAPNAALVMGQNGIFRNDQGNIADASSEQAKDRQPVKSLVIGRPILLALEDIDGTPSFLEKALRFLEDHGVRVEGILRQAADVDDVERRIHEYEHGKSEFSSEEDAHVIADCVKYILRELPSSPVPASCCNALLEAYRTERSMRVTAMRTAICETFPEPNRRLLQRILMMMQTVASHKAENRMSISAVAACMAPLLLRPLLAGDCELEHNFDMGGDGSVQLLQAAAAANHAQAIVIILLEEYNNLFGEGPVSPEPYTDSEESGTETDELTDDDETYEDEDDYTTEGSDAVADDDSDHASDTTSTEIDGTEENNKESECSNSGFNIPEVEDVHELNKTSPRLPKASGFQQESINVSQEIPGGSNDDSKVKDDDPDGGLLVGDPDETSNVNKSSLRSSTGQAQSVRRPANWGRTPGRKNLSMESIDLTLEDEPEIQRLEAAKAELQTRIAEEAKENAHLQASLEKRKNALHDRRLALERDVARLQEQLQKERELRTALEAGLRISQRQLAVSSTIDEKMTAEIQEIAQAEADVISLKQKADDLGLQLNQQREQNSRLQLDIGNQQPSSNNKAKWKDRQKKVETASTPRNNEKLTRSKHDNRPDKADSDKDKNEESPFYTNESSLQNQQTDQVLYQSAGGILANTPPSEQGVVRPASTNTRKSSSRSEGTNSTSSALSKLTTRLNFLKERRTQIANEIQNMDKSRSSGLPVQNPERGKGSEARQSLQNTEKLQVSEGQSSEKNEILDSYNQALPNFDGQSDQGKRPDAHPNLDRGKSESFPPVDKGRSKVTPRINSR</sequence>
<feature type="compositionally biased region" description="Acidic residues" evidence="2">
    <location>
        <begin position="410"/>
        <end position="436"/>
    </location>
</feature>
<dbReference type="InterPro" id="IPR008936">
    <property type="entry name" value="Rho_GTPase_activation_prot"/>
</dbReference>
<evidence type="ECO:0000259" key="4">
    <source>
        <dbReference type="PROSITE" id="PS50238"/>
    </source>
</evidence>
<dbReference type="Gene3D" id="1.10.555.10">
    <property type="entry name" value="Rho GTPase activation protein"/>
    <property type="match status" value="1"/>
</dbReference>
<evidence type="ECO:0008006" key="7">
    <source>
        <dbReference type="Google" id="ProtNLM"/>
    </source>
</evidence>
<feature type="compositionally biased region" description="Basic and acidic residues" evidence="2">
    <location>
        <begin position="740"/>
        <end position="765"/>
    </location>
</feature>
<evidence type="ECO:0000256" key="1">
    <source>
        <dbReference type="ARBA" id="ARBA00022468"/>
    </source>
</evidence>
<protein>
    <recommendedName>
        <fullName evidence="7">Rho-GAP domain-containing protein</fullName>
    </recommendedName>
</protein>
<dbReference type="GO" id="GO:0090406">
    <property type="term" value="C:pollen tube"/>
    <property type="evidence" value="ECO:0007669"/>
    <property type="project" value="EnsemblPlants"/>
</dbReference>
<feature type="compositionally biased region" description="Basic and acidic residues" evidence="2">
    <location>
        <begin position="912"/>
        <end position="927"/>
    </location>
</feature>
<dbReference type="PANTHER" id="PTHR46265:SF2">
    <property type="entry name" value="RHO GTPASE-ACTIVATING PROTEIN 7"/>
    <property type="match status" value="1"/>
</dbReference>
<evidence type="ECO:0000313" key="5">
    <source>
        <dbReference type="EMBL" id="CDP11488.1"/>
    </source>
</evidence>
<feature type="region of interest" description="Disordered" evidence="2">
    <location>
        <begin position="841"/>
        <end position="947"/>
    </location>
</feature>
<keyword evidence="6" id="KW-1185">Reference proteome</keyword>
<feature type="compositionally biased region" description="Polar residues" evidence="2">
    <location>
        <begin position="707"/>
        <end position="722"/>
    </location>
</feature>
<dbReference type="STRING" id="49390.A0A068UV26"/>
<dbReference type="OrthoDB" id="2157866at2759"/>
<feature type="compositionally biased region" description="Polar residues" evidence="2">
    <location>
        <begin position="30"/>
        <end position="39"/>
    </location>
</feature>
<feature type="compositionally biased region" description="Polar residues" evidence="2">
    <location>
        <begin position="499"/>
        <end position="509"/>
    </location>
</feature>
<feature type="compositionally biased region" description="Basic and acidic residues" evidence="2">
    <location>
        <begin position="724"/>
        <end position="733"/>
    </location>
</feature>
<dbReference type="GO" id="GO:0070382">
    <property type="term" value="C:exocytic vesicle"/>
    <property type="evidence" value="ECO:0007669"/>
    <property type="project" value="EnsemblPlants"/>
</dbReference>
<dbReference type="GO" id="GO:0016324">
    <property type="term" value="C:apical plasma membrane"/>
    <property type="evidence" value="ECO:0007669"/>
    <property type="project" value="EnsemblPlants"/>
</dbReference>
<dbReference type="PROSITE" id="PS50003">
    <property type="entry name" value="PH_DOMAIN"/>
    <property type="match status" value="1"/>
</dbReference>
<dbReference type="Pfam" id="PF14389">
    <property type="entry name" value="Lzipper-MIP1"/>
    <property type="match status" value="1"/>
</dbReference>
<accession>A0A068UV26</accession>
<dbReference type="CDD" id="cd00821">
    <property type="entry name" value="PH"/>
    <property type="match status" value="1"/>
</dbReference>